<dbReference type="SUPFAM" id="SSF56747">
    <property type="entry name" value="Prim-pol domain"/>
    <property type="match status" value="1"/>
</dbReference>
<dbReference type="SMART" id="SM00943">
    <property type="entry name" value="Prim-Pol"/>
    <property type="match status" value="1"/>
</dbReference>
<name>A0ABV5ZZF9_9PSEU</name>
<accession>A0ABV5ZZF9</accession>
<dbReference type="EMBL" id="JBHLZU010000018">
    <property type="protein sequence ID" value="MFB9906276.1"/>
    <property type="molecule type" value="Genomic_DNA"/>
</dbReference>
<evidence type="ECO:0000259" key="1">
    <source>
        <dbReference type="SMART" id="SM00943"/>
    </source>
</evidence>
<evidence type="ECO:0000313" key="3">
    <source>
        <dbReference type="Proteomes" id="UP001589693"/>
    </source>
</evidence>
<organism evidence="2 3">
    <name type="scientific">Allokutzneria oryzae</name>
    <dbReference type="NCBI Taxonomy" id="1378989"/>
    <lineage>
        <taxon>Bacteria</taxon>
        <taxon>Bacillati</taxon>
        <taxon>Actinomycetota</taxon>
        <taxon>Actinomycetes</taxon>
        <taxon>Pseudonocardiales</taxon>
        <taxon>Pseudonocardiaceae</taxon>
        <taxon>Allokutzneria</taxon>
    </lineage>
</organism>
<keyword evidence="3" id="KW-1185">Reference proteome</keyword>
<feature type="domain" description="DNA primase/polymerase bifunctional N-terminal" evidence="1">
    <location>
        <begin position="13"/>
        <end position="229"/>
    </location>
</feature>
<sequence length="349" mass="36371">MPVPGSPDAATVALWMAANLGWHVLPLHPHKKSVLGNCRTCHKDDHHATVCPCLARGDGALCHGVWAATNAPDVIRRWARARLSPVWGLSLGASGLLGFDLDAHGGTAPAQPLHGLDWPTSTPLPVDGVECYATLAALHGAGLDTDATLTVATPSGGLHLIYAAEVGRWKSSSVGKSIRDGRVRSGLAWQVDIKAHAGYVVIPGSRTPSGLYERVSSTTTPDALAPWQIERLVATGHDRHATPAKPPAVSATPVAIRSDRAGRYAASALRSACVELAGMSPNSGRNAKLFRSASRLAGMVEAGWIDADTVQAALAEAARAARLPAGEIRYALASGMRSPWPAPDLEAAA</sequence>
<dbReference type="Proteomes" id="UP001589693">
    <property type="component" value="Unassembled WGS sequence"/>
</dbReference>
<dbReference type="Pfam" id="PF09250">
    <property type="entry name" value="Prim-Pol"/>
    <property type="match status" value="1"/>
</dbReference>
<protein>
    <submittedName>
        <fullName evidence="2">Bifunctional DNA primase/polymerase</fullName>
    </submittedName>
</protein>
<dbReference type="InterPro" id="IPR015330">
    <property type="entry name" value="DNA_primase/pol_bifunc_N"/>
</dbReference>
<proteinExistence type="predicted"/>
<dbReference type="CDD" id="cd04859">
    <property type="entry name" value="Prim_Pol"/>
    <property type="match status" value="1"/>
</dbReference>
<reference evidence="2 3" key="1">
    <citation type="submission" date="2024-09" db="EMBL/GenBank/DDBJ databases">
        <authorList>
            <person name="Sun Q."/>
            <person name="Mori K."/>
        </authorList>
    </citation>
    <scope>NUCLEOTIDE SEQUENCE [LARGE SCALE GENOMIC DNA]</scope>
    <source>
        <strain evidence="2 3">TBRC 7907</strain>
    </source>
</reference>
<gene>
    <name evidence="2" type="ORF">ACFFQA_20255</name>
</gene>
<dbReference type="RefSeq" id="WP_377854306.1">
    <property type="nucleotide sequence ID" value="NZ_JBHLZU010000018.1"/>
</dbReference>
<evidence type="ECO:0000313" key="2">
    <source>
        <dbReference type="EMBL" id="MFB9906276.1"/>
    </source>
</evidence>
<comment type="caution">
    <text evidence="2">The sequence shown here is derived from an EMBL/GenBank/DDBJ whole genome shotgun (WGS) entry which is preliminary data.</text>
</comment>